<reference evidence="2 3" key="1">
    <citation type="submission" date="2017-12" db="EMBL/GenBank/DDBJ databases">
        <title>Genome Sequence of a Multidrug-Resistant Candida haemulonii Isolate from a Patient with Chronic Leg Ulcers in Israel.</title>
        <authorList>
            <person name="Chow N.A."/>
            <person name="Gade L."/>
            <person name="Batra D."/>
            <person name="Rowe L.A."/>
            <person name="Ben-Ami R."/>
            <person name="Loparev V.N."/>
            <person name="Litvintseva A.P."/>
        </authorList>
    </citation>
    <scope>NUCLEOTIDE SEQUENCE [LARGE SCALE GENOMIC DNA]</scope>
    <source>
        <strain evidence="2 3">B11899</strain>
    </source>
</reference>
<feature type="region of interest" description="Disordered" evidence="1">
    <location>
        <begin position="408"/>
        <end position="430"/>
    </location>
</feature>
<organism evidence="2 3">
    <name type="scientific">Candidozyma haemuli</name>
    <dbReference type="NCBI Taxonomy" id="45357"/>
    <lineage>
        <taxon>Eukaryota</taxon>
        <taxon>Fungi</taxon>
        <taxon>Dikarya</taxon>
        <taxon>Ascomycota</taxon>
        <taxon>Saccharomycotina</taxon>
        <taxon>Pichiomycetes</taxon>
        <taxon>Metschnikowiaceae</taxon>
        <taxon>Candidozyma</taxon>
    </lineage>
</organism>
<evidence type="ECO:0000313" key="3">
    <source>
        <dbReference type="Proteomes" id="UP000244309"/>
    </source>
</evidence>
<dbReference type="GeneID" id="37009526"/>
<feature type="compositionally biased region" description="Low complexity" evidence="1">
    <location>
        <begin position="520"/>
        <end position="535"/>
    </location>
</feature>
<sequence length="544" mass="59872">MPVPFTLTYSASNGIFYKSIQFDWSSIDSECKRHYSLDLPVFAAKSEPEPEDVVVQKRQQKRKFIENVYINLASRIPHQVLRQLLAAASLPPTPWKEVPFLRQNGSEYRFCGFHPMGSAVVYNYTEVEKQVHQVLRGVDEQSGDLQMYTLLESVTASPGPESPQGLEGVESKSLERPKSPEGLEDVKSEGTGNLEGLKSPEGLKDVESPEGSKSSENLKSEIPESSEKSKSPEISESLERSEIPGGLEGLEGFQLHEKSDELCQGHCQEQSVPQEESDASDASDTHEMLEKFKEMVRQKALSDLDASEETAVEDMPTSASSPETGDDMFDSYEGLNSPLTPPLEEPAQKYFFLNGGFFSDKHIYNILENHGFTFPCMLPGKNPSIVFNSVEDISVYEHRMDERKILKVSEESEQTAGSESVESDGPQVVGKAGDAAKAGVFKGLGITVLRNGPFIDARRLSARRRSKAKHARHARARKERKYLVNKELQEAQDGDKTTESSASAKTTESEKSTDSDKSSGSENSSSSDKSGSEASVPSQADSGF</sequence>
<feature type="region of interest" description="Disordered" evidence="1">
    <location>
        <begin position="265"/>
        <end position="285"/>
    </location>
</feature>
<feature type="region of interest" description="Disordered" evidence="1">
    <location>
        <begin position="460"/>
        <end position="544"/>
    </location>
</feature>
<evidence type="ECO:0000313" key="2">
    <source>
        <dbReference type="EMBL" id="PVH20692.1"/>
    </source>
</evidence>
<feature type="compositionally biased region" description="Basic residues" evidence="1">
    <location>
        <begin position="460"/>
        <end position="480"/>
    </location>
</feature>
<keyword evidence="3" id="KW-1185">Reference proteome</keyword>
<name>A0A2V1ASH9_9ASCO</name>
<dbReference type="Proteomes" id="UP000244309">
    <property type="component" value="Unassembled WGS sequence"/>
</dbReference>
<gene>
    <name evidence="2" type="ORF">CXQ85_004196</name>
</gene>
<dbReference type="VEuPathDB" id="FungiDB:CXQ85_004196"/>
<feature type="compositionally biased region" description="Basic and acidic residues" evidence="1">
    <location>
        <begin position="169"/>
        <end position="188"/>
    </location>
</feature>
<accession>A0A2V1ASH9</accession>
<feature type="compositionally biased region" description="Basic and acidic residues" evidence="1">
    <location>
        <begin position="481"/>
        <end position="498"/>
    </location>
</feature>
<evidence type="ECO:0000256" key="1">
    <source>
        <dbReference type="SAM" id="MobiDB-lite"/>
    </source>
</evidence>
<feature type="compositionally biased region" description="Basic and acidic residues" evidence="1">
    <location>
        <begin position="216"/>
        <end position="242"/>
    </location>
</feature>
<feature type="region of interest" description="Disordered" evidence="1">
    <location>
        <begin position="154"/>
        <end position="251"/>
    </location>
</feature>
<dbReference type="AlphaFoldDB" id="A0A2V1ASH9"/>
<feature type="compositionally biased region" description="Basic and acidic residues" evidence="1">
    <location>
        <begin position="507"/>
        <end position="519"/>
    </location>
</feature>
<proteinExistence type="predicted"/>
<comment type="caution">
    <text evidence="2">The sequence shown here is derived from an EMBL/GenBank/DDBJ whole genome shotgun (WGS) entry which is preliminary data.</text>
</comment>
<protein>
    <submittedName>
        <fullName evidence="2">Uncharacterized protein</fullName>
    </submittedName>
</protein>
<dbReference type="RefSeq" id="XP_025341632.1">
    <property type="nucleotide sequence ID" value="XM_025487824.1"/>
</dbReference>
<dbReference type="EMBL" id="PKFO01000004">
    <property type="protein sequence ID" value="PVH20692.1"/>
    <property type="molecule type" value="Genomic_DNA"/>
</dbReference>
<feature type="region of interest" description="Disordered" evidence="1">
    <location>
        <begin position="304"/>
        <end position="328"/>
    </location>
</feature>